<evidence type="ECO:0000256" key="11">
    <source>
        <dbReference type="ARBA" id="ARBA00061053"/>
    </source>
</evidence>
<keyword evidence="12" id="KW-0997">Cell inner membrane</keyword>
<dbReference type="FunFam" id="1.20.1640.10:FF:000024">
    <property type="entry name" value="Multifunctional fusion protein"/>
    <property type="match status" value="1"/>
</dbReference>
<keyword evidence="2 12" id="KW-0813">Transport</keyword>
<feature type="transmembrane region" description="Helical" evidence="12">
    <location>
        <begin position="193"/>
        <end position="214"/>
    </location>
</feature>
<evidence type="ECO:0000256" key="3">
    <source>
        <dbReference type="ARBA" id="ARBA00022475"/>
    </source>
</evidence>
<feature type="transmembrane region" description="Helical" evidence="12">
    <location>
        <begin position="141"/>
        <end position="159"/>
    </location>
</feature>
<evidence type="ECO:0000256" key="2">
    <source>
        <dbReference type="ARBA" id="ARBA00022448"/>
    </source>
</evidence>
<dbReference type="GO" id="GO:0015450">
    <property type="term" value="F:protein-transporting ATPase activity"/>
    <property type="evidence" value="ECO:0007669"/>
    <property type="project" value="InterPro"/>
</dbReference>
<dbReference type="InterPro" id="IPR022813">
    <property type="entry name" value="SecD/SecF_arch_bac"/>
</dbReference>
<organism evidence="14 15">
    <name type="scientific">Kosmotoga olearia (strain ATCC BAA-1733 / DSM 21960 / TBF 19.5.1)</name>
    <dbReference type="NCBI Taxonomy" id="521045"/>
    <lineage>
        <taxon>Bacteria</taxon>
        <taxon>Thermotogati</taxon>
        <taxon>Thermotogota</taxon>
        <taxon>Thermotogae</taxon>
        <taxon>Kosmotogales</taxon>
        <taxon>Kosmotogaceae</taxon>
        <taxon>Kosmotoga</taxon>
    </lineage>
</organism>
<gene>
    <name evidence="12" type="primary">secF</name>
    <name evidence="14" type="ordered locus">Kole_1612</name>
</gene>
<evidence type="ECO:0000256" key="6">
    <source>
        <dbReference type="ARBA" id="ARBA00022989"/>
    </source>
</evidence>
<sequence length="304" mass="33334">MRYNFDFVGKRKGFLTLSLVLVALTLVMVFTKGFNLGVDFTGGIEISVTVSDLEMSVGEMRGLLSSVNPIFESARIIKQKPLTQEGSSDQLARFSIVVNSENEQGLKEDIIKALTSKGVKSSNILSVNRISGFAAQEIKGYAWTAVIVAVALILLYITIRFRFSFGIGAIIALVHDILITLGFYSIFGIEINAPVVAALLTLLGYSLNDTIVVYDRVRENLRKLRGKSIEEIVNRSINEVIVRSLNTSLTTFTAVLMLFIFSGEVLRPFAFGIMVGVVVGTYSSLHIAAPVVITWLGRSKVKIK</sequence>
<dbReference type="Proteomes" id="UP000002382">
    <property type="component" value="Chromosome"/>
</dbReference>
<dbReference type="RefSeq" id="WP_015868947.1">
    <property type="nucleotide sequence ID" value="NC_012785.1"/>
</dbReference>
<dbReference type="SUPFAM" id="SSF82866">
    <property type="entry name" value="Multidrug efflux transporter AcrB transmembrane domain"/>
    <property type="match status" value="1"/>
</dbReference>
<dbReference type="STRING" id="521045.Kole_1612"/>
<feature type="transmembrane region" description="Helical" evidence="12">
    <location>
        <begin position="245"/>
        <end position="263"/>
    </location>
</feature>
<keyword evidence="8 12" id="KW-0472">Membrane</keyword>
<proteinExistence type="inferred from homology"/>
<dbReference type="Pfam" id="PF02355">
    <property type="entry name" value="SecD_SecF_C"/>
    <property type="match status" value="1"/>
</dbReference>
<dbReference type="HAMAP" id="MF_01464_B">
    <property type="entry name" value="SecF_B"/>
    <property type="match status" value="1"/>
</dbReference>
<feature type="transmembrane region" description="Helical" evidence="12">
    <location>
        <begin position="269"/>
        <end position="296"/>
    </location>
</feature>
<dbReference type="GO" id="GO:0043952">
    <property type="term" value="P:protein transport by the Sec complex"/>
    <property type="evidence" value="ECO:0007669"/>
    <property type="project" value="UniProtKB-UniRule"/>
</dbReference>
<dbReference type="NCBIfam" id="TIGR00916">
    <property type="entry name" value="2A0604s01"/>
    <property type="match status" value="1"/>
</dbReference>
<dbReference type="GO" id="GO:0006605">
    <property type="term" value="P:protein targeting"/>
    <property type="evidence" value="ECO:0007669"/>
    <property type="project" value="UniProtKB-UniRule"/>
</dbReference>
<protein>
    <recommendedName>
        <fullName evidence="12">Protein-export membrane protein SecF</fullName>
    </recommendedName>
</protein>
<comment type="similarity">
    <text evidence="10">In the C-terminal section; belongs to the SecD/SecF family. SecF subfamily.</text>
</comment>
<dbReference type="PRINTS" id="PR01755">
    <property type="entry name" value="SECFTRNLCASE"/>
</dbReference>
<evidence type="ECO:0000259" key="13">
    <source>
        <dbReference type="Pfam" id="PF02355"/>
    </source>
</evidence>
<dbReference type="HOGENOM" id="CLU_050012_0_1_0"/>
<reference evidence="14 15" key="2">
    <citation type="journal article" date="2011" name="J. Bacteriol.">
        <title>Genome Sequence of Kosmotoga olearia Strain TBF 19.5.1, a Thermophilic Bacterium with a Wide Growth Temperature Range, Isolated from the Troll B Oil Platform in the North Sea.</title>
        <authorList>
            <person name="Swithers K.S."/>
            <person name="Dipippo J.L."/>
            <person name="Bruce D.C."/>
            <person name="Detter C."/>
            <person name="Tapia R."/>
            <person name="Han S."/>
            <person name="Goodwin L.A."/>
            <person name="Han J."/>
            <person name="Woyke T."/>
            <person name="Pitluck S."/>
            <person name="Pennacchio L."/>
            <person name="Nolan M."/>
            <person name="Mikhailova N."/>
            <person name="Land M.L."/>
            <person name="Nesbo C.L."/>
            <person name="Gogarten J.P."/>
            <person name="Noll K.M."/>
        </authorList>
    </citation>
    <scope>NUCLEOTIDE SEQUENCE [LARGE SCALE GENOMIC DNA]</scope>
    <source>
        <strain evidence="15">ATCC BAA-1733 / DSM 21960 / TBF 19.5.1</strain>
    </source>
</reference>
<evidence type="ECO:0000256" key="1">
    <source>
        <dbReference type="ARBA" id="ARBA00004651"/>
    </source>
</evidence>
<dbReference type="eggNOG" id="COG0341">
    <property type="taxonomic scope" value="Bacteria"/>
</dbReference>
<keyword evidence="4 12" id="KW-0812">Transmembrane</keyword>
<dbReference type="EMBL" id="CP001634">
    <property type="protein sequence ID" value="ACR80302.1"/>
    <property type="molecule type" value="Genomic_DNA"/>
</dbReference>
<dbReference type="InterPro" id="IPR022646">
    <property type="entry name" value="SecD/SecF_CS"/>
</dbReference>
<evidence type="ECO:0000313" key="14">
    <source>
        <dbReference type="EMBL" id="ACR80302.1"/>
    </source>
</evidence>
<dbReference type="InterPro" id="IPR005665">
    <property type="entry name" value="SecF_bac"/>
</dbReference>
<keyword evidence="7 12" id="KW-0811">Translocation</keyword>
<dbReference type="NCBIfam" id="TIGR00966">
    <property type="entry name" value="transloc_SecF"/>
    <property type="match status" value="1"/>
</dbReference>
<keyword evidence="15" id="KW-1185">Reference proteome</keyword>
<comment type="similarity">
    <text evidence="11">In the N-terminal section; belongs to the SecD/SecF family. SecD subfamily.</text>
</comment>
<dbReference type="KEGG" id="kol:Kole_1612"/>
<dbReference type="InterPro" id="IPR055344">
    <property type="entry name" value="SecD_SecF_C_bact"/>
</dbReference>
<evidence type="ECO:0000256" key="7">
    <source>
        <dbReference type="ARBA" id="ARBA00023010"/>
    </source>
</evidence>
<accession>C5CF37</accession>
<dbReference type="GO" id="GO:0005886">
    <property type="term" value="C:plasma membrane"/>
    <property type="evidence" value="ECO:0007669"/>
    <property type="project" value="UniProtKB-SubCell"/>
</dbReference>
<comment type="subunit">
    <text evidence="12">Forms a complex with SecD. Part of the essential Sec protein translocation apparatus which comprises SecA, SecYEG and auxiliary proteins SecDF. Other proteins may also be involved.</text>
</comment>
<dbReference type="PANTHER" id="PTHR30081:SF8">
    <property type="entry name" value="PROTEIN TRANSLOCASE SUBUNIT SECF"/>
    <property type="match status" value="1"/>
</dbReference>
<evidence type="ECO:0000256" key="9">
    <source>
        <dbReference type="ARBA" id="ARBA00059018"/>
    </source>
</evidence>
<dbReference type="Gene3D" id="1.20.1640.10">
    <property type="entry name" value="Multidrug efflux transporter AcrB transmembrane domain"/>
    <property type="match status" value="1"/>
</dbReference>
<dbReference type="InterPro" id="IPR048634">
    <property type="entry name" value="SecD_SecF_C"/>
</dbReference>
<evidence type="ECO:0000256" key="8">
    <source>
        <dbReference type="ARBA" id="ARBA00023136"/>
    </source>
</evidence>
<evidence type="ECO:0000256" key="10">
    <source>
        <dbReference type="ARBA" id="ARBA00060856"/>
    </source>
</evidence>
<evidence type="ECO:0000313" key="15">
    <source>
        <dbReference type="Proteomes" id="UP000002382"/>
    </source>
</evidence>
<comment type="subcellular location">
    <subcellularLocation>
        <location evidence="12">Cell inner membrane</location>
        <topology evidence="12">Multi-pass membrane protein</topology>
    </subcellularLocation>
    <subcellularLocation>
        <location evidence="1">Cell membrane</location>
        <topology evidence="1">Multi-pass membrane protein</topology>
    </subcellularLocation>
</comment>
<dbReference type="AlphaFoldDB" id="C5CF37"/>
<evidence type="ECO:0000256" key="5">
    <source>
        <dbReference type="ARBA" id="ARBA00022927"/>
    </source>
</evidence>
<dbReference type="OrthoDB" id="9805019at2"/>
<name>C5CF37_KOSOT</name>
<dbReference type="PANTHER" id="PTHR30081">
    <property type="entry name" value="PROTEIN-EXPORT MEMBRANE PROTEIN SEC"/>
    <property type="match status" value="1"/>
</dbReference>
<dbReference type="GO" id="GO:0065002">
    <property type="term" value="P:intracellular protein transmembrane transport"/>
    <property type="evidence" value="ECO:0007669"/>
    <property type="project" value="UniProtKB-UniRule"/>
</dbReference>
<keyword evidence="6 12" id="KW-1133">Transmembrane helix</keyword>
<keyword evidence="3 12" id="KW-1003">Cell membrane</keyword>
<evidence type="ECO:0000256" key="12">
    <source>
        <dbReference type="HAMAP-Rule" id="MF_01464"/>
    </source>
</evidence>
<feature type="domain" description="Protein export membrane protein SecD/SecF C-terminal" evidence="13">
    <location>
        <begin position="116"/>
        <end position="295"/>
    </location>
</feature>
<comment type="function">
    <text evidence="9 12">Part of the Sec protein translocase complex. Interacts with the SecYEG preprotein conducting channel. SecDF uses the proton motive force (PMF) to complete protein translocation after the ATP-dependent function of SecA.</text>
</comment>
<keyword evidence="5 12" id="KW-0653">Protein transport</keyword>
<evidence type="ECO:0000256" key="4">
    <source>
        <dbReference type="ARBA" id="ARBA00022692"/>
    </source>
</evidence>
<reference evidence="14 15" key="1">
    <citation type="submission" date="2009-06" db="EMBL/GenBank/DDBJ databases">
        <title>Complete sequence of Thermotogales bacterium TBF 19.5.1.</title>
        <authorList>
            <consortium name="US DOE Joint Genome Institute"/>
            <person name="Lucas S."/>
            <person name="Copeland A."/>
            <person name="Lapidus A."/>
            <person name="Glavina del Rio T."/>
            <person name="Tice H."/>
            <person name="Bruce D."/>
            <person name="Goodwin L."/>
            <person name="Pitluck S."/>
            <person name="Chertkov O."/>
            <person name="Brettin T."/>
            <person name="Detter J.C."/>
            <person name="Han C."/>
            <person name="Schmutz J."/>
            <person name="Larimer F."/>
            <person name="Land M."/>
            <person name="Hauser L."/>
            <person name="Kyrpides N."/>
            <person name="Ovchinnikova G."/>
            <person name="Noll K."/>
        </authorList>
    </citation>
    <scope>NUCLEOTIDE SEQUENCE [LARGE SCALE GENOMIC DNA]</scope>
    <source>
        <strain evidence="15">ATCC BAA-1733 / DSM 21960 / TBF 19.5.1</strain>
    </source>
</reference>
<feature type="transmembrane region" description="Helical" evidence="12">
    <location>
        <begin position="166"/>
        <end position="187"/>
    </location>
</feature>
<feature type="transmembrane region" description="Helical" evidence="12">
    <location>
        <begin position="12"/>
        <end position="31"/>
    </location>
</feature>
<comment type="similarity">
    <text evidence="12">Belongs to the SecD/SecF family. SecF subfamily.</text>
</comment>
<dbReference type="InterPro" id="IPR022645">
    <property type="entry name" value="SecD/SecF_bac"/>
</dbReference>
<dbReference type="Pfam" id="PF07549">
    <property type="entry name" value="Sec_GG"/>
    <property type="match status" value="1"/>
</dbReference>